<proteinExistence type="predicted"/>
<organism evidence="2">
    <name type="scientific">marine sediment metagenome</name>
    <dbReference type="NCBI Taxonomy" id="412755"/>
    <lineage>
        <taxon>unclassified sequences</taxon>
        <taxon>metagenomes</taxon>
        <taxon>ecological metagenomes</taxon>
    </lineage>
</organism>
<sequence length="159" mass="18201">MTQTKNCPVCEMTVSEDSYTVTHRGIIFWLCSEQCRDRFNLRPSLYIGDPKQGKSAKQHGIKVHKKRNLNLELPNNNESASLLVQALNSLMGVTEAKINQGQLEIEYDLVEVSLEEIEAFIKSTGIHIEQSWLDKIHDSFIHYNEEGQLDNLGHPYKDN</sequence>
<dbReference type="InterPro" id="IPR011017">
    <property type="entry name" value="TRASH_dom"/>
</dbReference>
<name>A0A0F9PET0_9ZZZZ</name>
<dbReference type="Gene3D" id="3.30.70.100">
    <property type="match status" value="1"/>
</dbReference>
<accession>A0A0F9PET0</accession>
<reference evidence="2" key="1">
    <citation type="journal article" date="2015" name="Nature">
        <title>Complex archaea that bridge the gap between prokaryotes and eukaryotes.</title>
        <authorList>
            <person name="Spang A."/>
            <person name="Saw J.H."/>
            <person name="Jorgensen S.L."/>
            <person name="Zaremba-Niedzwiedzka K."/>
            <person name="Martijn J."/>
            <person name="Lind A.E."/>
            <person name="van Eijk R."/>
            <person name="Schleper C."/>
            <person name="Guy L."/>
            <person name="Ettema T.J."/>
        </authorList>
    </citation>
    <scope>NUCLEOTIDE SEQUENCE</scope>
</reference>
<evidence type="ECO:0000313" key="2">
    <source>
        <dbReference type="EMBL" id="KKN30295.1"/>
    </source>
</evidence>
<dbReference type="AlphaFoldDB" id="A0A0F9PET0"/>
<dbReference type="EMBL" id="LAZR01002418">
    <property type="protein sequence ID" value="KKN30295.1"/>
    <property type="molecule type" value="Genomic_DNA"/>
</dbReference>
<comment type="caution">
    <text evidence="2">The sequence shown here is derived from an EMBL/GenBank/DDBJ whole genome shotgun (WGS) entry which is preliminary data.</text>
</comment>
<evidence type="ECO:0000259" key="1">
    <source>
        <dbReference type="SMART" id="SM00746"/>
    </source>
</evidence>
<gene>
    <name evidence="2" type="ORF">LCGC14_0835480</name>
</gene>
<protein>
    <recommendedName>
        <fullName evidence="1">TRASH domain-containing protein</fullName>
    </recommendedName>
</protein>
<dbReference type="SMART" id="SM00746">
    <property type="entry name" value="TRASH"/>
    <property type="match status" value="1"/>
</dbReference>
<feature type="domain" description="TRASH" evidence="1">
    <location>
        <begin position="7"/>
        <end position="43"/>
    </location>
</feature>